<keyword evidence="1" id="KW-0240">DNA-directed RNA polymerase</keyword>
<dbReference type="RefSeq" id="WP_011078438.1">
    <property type="nucleotide sequence ID" value="NZ_CBCSKP010000002.1"/>
</dbReference>
<reference evidence="1 2" key="1">
    <citation type="journal article" date="2018" name="Front. Microbiol.">
        <title>Phylogeny of Vibrio vulnificus from the Analysis of the Core-Genome: Implications for Intra-Species Taxonomy.</title>
        <authorList>
            <person name="Roig F.J."/>
            <person name="Gonzalez-Candelas F."/>
            <person name="Sanjuan E."/>
            <person name="Fouz B."/>
            <person name="Feil E.J."/>
            <person name="Llorens C."/>
            <person name="Baker-Austin C."/>
            <person name="Oliver J.D."/>
            <person name="Danin-Poleg Y."/>
            <person name="Gibas C.J."/>
            <person name="Kashi Y."/>
            <person name="Gulig P.A."/>
            <person name="Morrison S.S."/>
            <person name="Amaro C."/>
        </authorList>
    </citation>
    <scope>NUCLEOTIDE SEQUENCE [LARGE SCALE GENOMIC DNA]</scope>
    <source>
        <strain evidence="1 2">CECT4608</strain>
    </source>
</reference>
<name>A0A2S3R2P6_VIBVL</name>
<accession>A0A2S3R2P6</accession>
<organism evidence="1 2">
    <name type="scientific">Vibrio vulnificus</name>
    <dbReference type="NCBI Taxonomy" id="672"/>
    <lineage>
        <taxon>Bacteria</taxon>
        <taxon>Pseudomonadati</taxon>
        <taxon>Pseudomonadota</taxon>
        <taxon>Gammaproteobacteria</taxon>
        <taxon>Vibrionales</taxon>
        <taxon>Vibrionaceae</taxon>
        <taxon>Vibrio</taxon>
    </lineage>
</organism>
<dbReference type="GO" id="GO:0000428">
    <property type="term" value="C:DNA-directed RNA polymerase complex"/>
    <property type="evidence" value="ECO:0007669"/>
    <property type="project" value="UniProtKB-KW"/>
</dbReference>
<dbReference type="AlphaFoldDB" id="A0A2S3R2P6"/>
<dbReference type="OMA" id="HRVYANN"/>
<evidence type="ECO:0000313" key="1">
    <source>
        <dbReference type="EMBL" id="POB47652.1"/>
    </source>
</evidence>
<keyword evidence="1" id="KW-0804">Transcription</keyword>
<dbReference type="EMBL" id="PDGH01000100">
    <property type="protein sequence ID" value="POB47652.1"/>
    <property type="molecule type" value="Genomic_DNA"/>
</dbReference>
<gene>
    <name evidence="1" type="ORF">CRN52_11800</name>
</gene>
<evidence type="ECO:0000313" key="2">
    <source>
        <dbReference type="Proteomes" id="UP000237466"/>
    </source>
</evidence>
<protein>
    <submittedName>
        <fullName evidence="1">DNA-directed RNA polymerase subunit beta</fullName>
    </submittedName>
</protein>
<proteinExistence type="predicted"/>
<sequence>MMFRSILSFVALLSLPSMAQHTQTPDLAHYLQQHFEANQDPSQDRMTQTENLSTSLDLDAGKENIEWTLDRGANRINCDMLVSQSGQEPHFDYGEAKDLSDGLQHFDLPKRKSEQEYYRNQVNSNTPGLIPSSKQFAAPAAGDFHVSLSSDCFN</sequence>
<dbReference type="Proteomes" id="UP000237466">
    <property type="component" value="Unassembled WGS sequence"/>
</dbReference>
<comment type="caution">
    <text evidence="1">The sequence shown here is derived from an EMBL/GenBank/DDBJ whole genome shotgun (WGS) entry which is preliminary data.</text>
</comment>